<comment type="caution">
    <text evidence="3">The sequence shown here is derived from an EMBL/GenBank/DDBJ whole genome shotgun (WGS) entry which is preliminary data.</text>
</comment>
<evidence type="ECO:0000313" key="4">
    <source>
        <dbReference type="Proteomes" id="UP001501358"/>
    </source>
</evidence>
<proteinExistence type="predicted"/>
<feature type="domain" description="DUF306" evidence="2">
    <location>
        <begin position="36"/>
        <end position="146"/>
    </location>
</feature>
<accession>A0ABN3KVS1</accession>
<dbReference type="PANTHER" id="PTHR35535:SF2">
    <property type="entry name" value="DUF306 DOMAIN-CONTAINING PROTEIN"/>
    <property type="match status" value="1"/>
</dbReference>
<evidence type="ECO:0000259" key="2">
    <source>
        <dbReference type="Pfam" id="PF03724"/>
    </source>
</evidence>
<sequence>MALLGVAALAACGAQNSGGLLADDDTVSADPPLLGIRWVPQSVTVDGKTYSRPPEADAHIEFELGETDGPGGNSGGVAGCNDIGADVTVDGDILTVSDVAMTEKGCAEDVQRFEERFAEVFTGDLTTTFSDGNDTLVLTGHNGDSITFTQKPQKPQPSQAPLRGTTWTVTALVDGGTAKSLPAEVKGKAHFTIGEDGRVGGSLGCNGFSTEAAVKGDRIEFGEIASSRRMCPGPVMKTENELREILSGKVTHDREDGTLTLTADSGKGLTATAARK</sequence>
<dbReference type="Pfam" id="PF03724">
    <property type="entry name" value="META"/>
    <property type="match status" value="2"/>
</dbReference>
<dbReference type="EMBL" id="BAAATA010000002">
    <property type="protein sequence ID" value="GAA2472992.1"/>
    <property type="molecule type" value="Genomic_DNA"/>
</dbReference>
<protein>
    <recommendedName>
        <fullName evidence="2">DUF306 domain-containing protein</fullName>
    </recommendedName>
</protein>
<reference evidence="3 4" key="1">
    <citation type="journal article" date="2019" name="Int. J. Syst. Evol. Microbiol.">
        <title>The Global Catalogue of Microorganisms (GCM) 10K type strain sequencing project: providing services to taxonomists for standard genome sequencing and annotation.</title>
        <authorList>
            <consortium name="The Broad Institute Genomics Platform"/>
            <consortium name="The Broad Institute Genome Sequencing Center for Infectious Disease"/>
            <person name="Wu L."/>
            <person name="Ma J."/>
        </authorList>
    </citation>
    <scope>NUCLEOTIDE SEQUENCE [LARGE SCALE GENOMIC DNA]</scope>
    <source>
        <strain evidence="3 4">JCM 6307</strain>
    </source>
</reference>
<dbReference type="Proteomes" id="UP001501358">
    <property type="component" value="Unassembled WGS sequence"/>
</dbReference>
<gene>
    <name evidence="3" type="ORF">GCM10010406_05920</name>
</gene>
<feature type="region of interest" description="Disordered" evidence="1">
    <location>
        <begin position="256"/>
        <end position="276"/>
    </location>
</feature>
<organism evidence="3 4">
    <name type="scientific">Streptomyces thermolineatus</name>
    <dbReference type="NCBI Taxonomy" id="44033"/>
    <lineage>
        <taxon>Bacteria</taxon>
        <taxon>Bacillati</taxon>
        <taxon>Actinomycetota</taxon>
        <taxon>Actinomycetes</taxon>
        <taxon>Kitasatosporales</taxon>
        <taxon>Streptomycetaceae</taxon>
        <taxon>Streptomyces</taxon>
    </lineage>
</organism>
<dbReference type="Gene3D" id="2.40.128.270">
    <property type="match status" value="2"/>
</dbReference>
<dbReference type="PANTHER" id="PTHR35535">
    <property type="entry name" value="HEAT SHOCK PROTEIN HSLJ"/>
    <property type="match status" value="1"/>
</dbReference>
<dbReference type="InterPro" id="IPR038670">
    <property type="entry name" value="HslJ-like_sf"/>
</dbReference>
<evidence type="ECO:0000256" key="1">
    <source>
        <dbReference type="SAM" id="MobiDB-lite"/>
    </source>
</evidence>
<keyword evidence="4" id="KW-1185">Reference proteome</keyword>
<evidence type="ECO:0000313" key="3">
    <source>
        <dbReference type="EMBL" id="GAA2472992.1"/>
    </source>
</evidence>
<name>A0ABN3KVS1_9ACTN</name>
<dbReference type="InterPro" id="IPR005184">
    <property type="entry name" value="DUF306_Meta_HslJ"/>
</dbReference>
<feature type="domain" description="DUF306" evidence="2">
    <location>
        <begin position="160"/>
        <end position="270"/>
    </location>
</feature>
<dbReference type="InterPro" id="IPR053147">
    <property type="entry name" value="Hsp_HslJ-like"/>
</dbReference>